<protein>
    <submittedName>
        <fullName evidence="1">Asp_Arg_hydrox domain-containing protein</fullName>
    </submittedName>
</protein>
<sequence length="95" mass="10802">MVAISMRLRGHDRQAEQTIPISEQRLMLASHSRLMWYALDSGEVQVLHEGGGVHYGVFPGGQRSVWVVLRPHNWRPLSQEEQLLEIDTVTGAAWQ</sequence>
<dbReference type="AlphaFoldDB" id="A0A699ZVW2"/>
<evidence type="ECO:0000313" key="1">
    <source>
        <dbReference type="EMBL" id="GFH23739.1"/>
    </source>
</evidence>
<feature type="non-terminal residue" evidence="1">
    <location>
        <position position="1"/>
    </location>
</feature>
<accession>A0A699ZVW2</accession>
<name>A0A699ZVW2_HAELA</name>
<gene>
    <name evidence="1" type="ORF">HaLaN_21400</name>
</gene>
<comment type="caution">
    <text evidence="1">The sequence shown here is derived from an EMBL/GenBank/DDBJ whole genome shotgun (WGS) entry which is preliminary data.</text>
</comment>
<dbReference type="Proteomes" id="UP000485058">
    <property type="component" value="Unassembled WGS sequence"/>
</dbReference>
<keyword evidence="2" id="KW-1185">Reference proteome</keyword>
<evidence type="ECO:0000313" key="2">
    <source>
        <dbReference type="Proteomes" id="UP000485058"/>
    </source>
</evidence>
<proteinExistence type="predicted"/>
<dbReference type="EMBL" id="BLLF01002349">
    <property type="protein sequence ID" value="GFH23739.1"/>
    <property type="molecule type" value="Genomic_DNA"/>
</dbReference>
<reference evidence="1 2" key="1">
    <citation type="submission" date="2020-02" db="EMBL/GenBank/DDBJ databases">
        <title>Draft genome sequence of Haematococcus lacustris strain NIES-144.</title>
        <authorList>
            <person name="Morimoto D."/>
            <person name="Nakagawa S."/>
            <person name="Yoshida T."/>
            <person name="Sawayama S."/>
        </authorList>
    </citation>
    <scope>NUCLEOTIDE SEQUENCE [LARGE SCALE GENOMIC DNA]</scope>
    <source>
        <strain evidence="1 2">NIES-144</strain>
    </source>
</reference>
<organism evidence="1 2">
    <name type="scientific">Haematococcus lacustris</name>
    <name type="common">Green alga</name>
    <name type="synonym">Haematococcus pluvialis</name>
    <dbReference type="NCBI Taxonomy" id="44745"/>
    <lineage>
        <taxon>Eukaryota</taxon>
        <taxon>Viridiplantae</taxon>
        <taxon>Chlorophyta</taxon>
        <taxon>core chlorophytes</taxon>
        <taxon>Chlorophyceae</taxon>
        <taxon>CS clade</taxon>
        <taxon>Chlamydomonadales</taxon>
        <taxon>Haematococcaceae</taxon>
        <taxon>Haematococcus</taxon>
    </lineage>
</organism>